<dbReference type="PROSITE" id="PS51228">
    <property type="entry name" value="ACB_2"/>
    <property type="match status" value="1"/>
</dbReference>
<evidence type="ECO:0000313" key="3">
    <source>
        <dbReference type="EMBL" id="CAP21515.1"/>
    </source>
</evidence>
<dbReference type="InterPro" id="IPR000582">
    <property type="entry name" value="Acyl-CoA-binding_protein"/>
</dbReference>
<proteinExistence type="predicted"/>
<dbReference type="Pfam" id="PF00887">
    <property type="entry name" value="ACBP"/>
    <property type="match status" value="1"/>
</dbReference>
<dbReference type="eggNOG" id="KOG0817">
    <property type="taxonomic scope" value="Eukaryota"/>
</dbReference>
<evidence type="ECO:0000256" key="1">
    <source>
        <dbReference type="SAM" id="MobiDB-lite"/>
    </source>
</evidence>
<dbReference type="GO" id="GO:0006631">
    <property type="term" value="P:fatty acid metabolic process"/>
    <property type="evidence" value="ECO:0000318"/>
    <property type="project" value="GO_Central"/>
</dbReference>
<dbReference type="CTD" id="8590692"/>
<feature type="domain" description="ACB" evidence="2">
    <location>
        <begin position="6"/>
        <end position="76"/>
    </location>
</feature>
<name>A8WM14_CAEBR</name>
<evidence type="ECO:0000259" key="2">
    <source>
        <dbReference type="PROSITE" id="PS51228"/>
    </source>
</evidence>
<dbReference type="PRINTS" id="PR00689">
    <property type="entry name" value="ACOABINDINGP"/>
</dbReference>
<reference evidence="3 4" key="1">
    <citation type="journal article" date="2003" name="PLoS Biol.">
        <title>The genome sequence of Caenorhabditis briggsae: a platform for comparative genomics.</title>
        <authorList>
            <person name="Stein L.D."/>
            <person name="Bao Z."/>
            <person name="Blasiar D."/>
            <person name="Blumenthal T."/>
            <person name="Brent M.R."/>
            <person name="Chen N."/>
            <person name="Chinwalla A."/>
            <person name="Clarke L."/>
            <person name="Clee C."/>
            <person name="Coghlan A."/>
            <person name="Coulson A."/>
            <person name="D'Eustachio P."/>
            <person name="Fitch D.H."/>
            <person name="Fulton L.A."/>
            <person name="Fulton R.E."/>
            <person name="Griffiths-Jones S."/>
            <person name="Harris T.W."/>
            <person name="Hillier L.W."/>
            <person name="Kamath R."/>
            <person name="Kuwabara P.E."/>
            <person name="Mardis E.R."/>
            <person name="Marra M.A."/>
            <person name="Miner T.L."/>
            <person name="Minx P."/>
            <person name="Mullikin J.C."/>
            <person name="Plumb R.W."/>
            <person name="Rogers J."/>
            <person name="Schein J.E."/>
            <person name="Sohrmann M."/>
            <person name="Spieth J."/>
            <person name="Stajich J.E."/>
            <person name="Wei C."/>
            <person name="Willey D."/>
            <person name="Wilson R.K."/>
            <person name="Durbin R."/>
            <person name="Waterston R.H."/>
        </authorList>
    </citation>
    <scope>NUCLEOTIDE SEQUENCE [LARGE SCALE GENOMIC DNA]</scope>
    <source>
        <strain evidence="3 4">AF16</strain>
    </source>
</reference>
<evidence type="ECO:0000313" key="4">
    <source>
        <dbReference type="Proteomes" id="UP000008549"/>
    </source>
</evidence>
<dbReference type="AlphaFoldDB" id="A8WM14"/>
<dbReference type="Gene3D" id="1.20.80.10">
    <property type="match status" value="1"/>
</dbReference>
<accession>A8WM14</accession>
<gene>
    <name evidence="3" type="ORF">CBG25061</name>
    <name evidence="3" type="ORF">CBG_25061</name>
</gene>
<sequence length="76" mass="8778">MGMKWTGLTFEIAAEEMRRLKSTPSEREQMKLYGLYKQALHGDIPNEDVYPVSQKEKQSLEPEKSSALAERVYLTN</sequence>
<reference evidence="3 4" key="2">
    <citation type="journal article" date="2011" name="PLoS Genet.">
        <title>Caenorhabditis briggsae recombinant inbred line genotypes reveal inter-strain incompatibility and the evolution of recombination.</title>
        <authorList>
            <person name="Ross J.A."/>
            <person name="Koboldt D.C."/>
            <person name="Staisch J.E."/>
            <person name="Chamberlin H.M."/>
            <person name="Gupta B.P."/>
            <person name="Miller R.D."/>
            <person name="Baird S.E."/>
            <person name="Haag E.S."/>
        </authorList>
    </citation>
    <scope>NUCLEOTIDE SEQUENCE [LARGE SCALE GENOMIC DNA]</scope>
    <source>
        <strain evidence="3 4">AF16</strain>
    </source>
</reference>
<dbReference type="RefSeq" id="XP_002648684.1">
    <property type="nucleotide sequence ID" value="XM_002648638.1"/>
</dbReference>
<dbReference type="KEGG" id="cbr:CBG_25061"/>
<dbReference type="HOGENOM" id="CLU_2656678_0_0_1"/>
<dbReference type="STRING" id="6238.A8WM14"/>
<dbReference type="GeneID" id="8590692"/>
<dbReference type="SUPFAM" id="SSF47027">
    <property type="entry name" value="Acyl-CoA binding protein"/>
    <property type="match status" value="1"/>
</dbReference>
<protein>
    <submittedName>
        <fullName evidence="3">Protein CBG25061</fullName>
    </submittedName>
</protein>
<dbReference type="GO" id="GO:0000062">
    <property type="term" value="F:fatty-acyl-CoA binding"/>
    <property type="evidence" value="ECO:0000318"/>
    <property type="project" value="GO_Central"/>
</dbReference>
<organism evidence="3 4">
    <name type="scientific">Caenorhabditis briggsae</name>
    <dbReference type="NCBI Taxonomy" id="6238"/>
    <lineage>
        <taxon>Eukaryota</taxon>
        <taxon>Metazoa</taxon>
        <taxon>Ecdysozoa</taxon>
        <taxon>Nematoda</taxon>
        <taxon>Chromadorea</taxon>
        <taxon>Rhabditida</taxon>
        <taxon>Rhabditina</taxon>
        <taxon>Rhabditomorpha</taxon>
        <taxon>Rhabditoidea</taxon>
        <taxon>Rhabditidae</taxon>
        <taxon>Peloderinae</taxon>
        <taxon>Caenorhabditis</taxon>
    </lineage>
</organism>
<dbReference type="InterPro" id="IPR014352">
    <property type="entry name" value="FERM/acyl-CoA-bd_prot_sf"/>
</dbReference>
<keyword evidence="4" id="KW-1185">Reference proteome</keyword>
<dbReference type="EMBL" id="HE601265">
    <property type="protein sequence ID" value="CAP21515.1"/>
    <property type="molecule type" value="Genomic_DNA"/>
</dbReference>
<dbReference type="InterPro" id="IPR035984">
    <property type="entry name" value="Acyl-CoA-binding_sf"/>
</dbReference>
<dbReference type="Proteomes" id="UP000008549">
    <property type="component" value="Unassembled WGS sequence"/>
</dbReference>
<feature type="region of interest" description="Disordered" evidence="1">
    <location>
        <begin position="52"/>
        <end position="76"/>
    </location>
</feature>
<feature type="compositionally biased region" description="Basic and acidic residues" evidence="1">
    <location>
        <begin position="54"/>
        <end position="64"/>
    </location>
</feature>